<gene>
    <name evidence="5" type="primary">rplJ</name>
    <name evidence="6" type="ORF">UR23_C0005G0017</name>
</gene>
<comment type="function">
    <text evidence="5">Forms part of the ribosomal stalk, playing a central role in the interaction of the ribosome with GTP-bound translation factors.</text>
</comment>
<reference evidence="6 7" key="1">
    <citation type="journal article" date="2015" name="Nature">
        <title>rRNA introns, odd ribosomes, and small enigmatic genomes across a large radiation of phyla.</title>
        <authorList>
            <person name="Brown C.T."/>
            <person name="Hug L.A."/>
            <person name="Thomas B.C."/>
            <person name="Sharon I."/>
            <person name="Castelle C.J."/>
            <person name="Singh A."/>
            <person name="Wilkins M.J."/>
            <person name="Williams K.H."/>
            <person name="Banfield J.F."/>
        </authorList>
    </citation>
    <scope>NUCLEOTIDE SEQUENCE [LARGE SCALE GENOMIC DNA]</scope>
</reference>
<dbReference type="EMBL" id="LBOK01000005">
    <property type="protein sequence ID" value="KKP37237.1"/>
    <property type="molecule type" value="Genomic_DNA"/>
</dbReference>
<organism evidence="6 7">
    <name type="scientific">Candidatus Roizmanbacteria bacterium GW2011_GWA2_32_13</name>
    <dbReference type="NCBI Taxonomy" id="1618475"/>
    <lineage>
        <taxon>Bacteria</taxon>
        <taxon>Candidatus Roizmaniibacteriota</taxon>
    </lineage>
</organism>
<proteinExistence type="inferred from homology"/>
<dbReference type="InterPro" id="IPR043141">
    <property type="entry name" value="Ribosomal_uL10-like_sf"/>
</dbReference>
<dbReference type="GO" id="GO:1990904">
    <property type="term" value="C:ribonucleoprotein complex"/>
    <property type="evidence" value="ECO:0007669"/>
    <property type="project" value="UniProtKB-KW"/>
</dbReference>
<dbReference type="HAMAP" id="MF_00362">
    <property type="entry name" value="Ribosomal_uL10"/>
    <property type="match status" value="1"/>
</dbReference>
<evidence type="ECO:0000256" key="5">
    <source>
        <dbReference type="HAMAP-Rule" id="MF_00362"/>
    </source>
</evidence>
<keyword evidence="5" id="KW-0699">rRNA-binding</keyword>
<name>A0A0G0C1W0_9BACT</name>
<dbReference type="GO" id="GO:0070180">
    <property type="term" value="F:large ribosomal subunit rRNA binding"/>
    <property type="evidence" value="ECO:0007669"/>
    <property type="project" value="UniProtKB-UniRule"/>
</dbReference>
<evidence type="ECO:0000256" key="2">
    <source>
        <dbReference type="ARBA" id="ARBA00022980"/>
    </source>
</evidence>
<protein>
    <recommendedName>
        <fullName evidence="4 5">Large ribosomal subunit protein uL10</fullName>
    </recommendedName>
</protein>
<accession>A0A0G0C1W0</accession>
<comment type="subunit">
    <text evidence="5">Part of the ribosomal stalk of the 50S ribosomal subunit. The N-terminus interacts with L11 and the large rRNA to form the base of the stalk. The C-terminus forms an elongated spine to which L12 dimers bind in a sequential fashion forming a multimeric L10(L12)X complex.</text>
</comment>
<dbReference type="InterPro" id="IPR047865">
    <property type="entry name" value="Ribosomal_uL10_bac_type"/>
</dbReference>
<comment type="similarity">
    <text evidence="1 5">Belongs to the universal ribosomal protein uL10 family.</text>
</comment>
<evidence type="ECO:0000256" key="3">
    <source>
        <dbReference type="ARBA" id="ARBA00023274"/>
    </source>
</evidence>
<dbReference type="GO" id="GO:0006412">
    <property type="term" value="P:translation"/>
    <property type="evidence" value="ECO:0007669"/>
    <property type="project" value="UniProtKB-UniRule"/>
</dbReference>
<evidence type="ECO:0000256" key="1">
    <source>
        <dbReference type="ARBA" id="ARBA00008889"/>
    </source>
</evidence>
<evidence type="ECO:0000313" key="7">
    <source>
        <dbReference type="Proteomes" id="UP000034349"/>
    </source>
</evidence>
<dbReference type="Pfam" id="PF00466">
    <property type="entry name" value="Ribosomal_L10"/>
    <property type="match status" value="1"/>
</dbReference>
<dbReference type="InterPro" id="IPR001790">
    <property type="entry name" value="Ribosomal_uL10"/>
</dbReference>
<dbReference type="PANTHER" id="PTHR11560">
    <property type="entry name" value="39S RIBOSOMAL PROTEIN L10, MITOCHONDRIAL"/>
    <property type="match status" value="1"/>
</dbReference>
<dbReference type="Proteomes" id="UP000034349">
    <property type="component" value="Unassembled WGS sequence"/>
</dbReference>
<keyword evidence="5" id="KW-0694">RNA-binding</keyword>
<keyword evidence="2 5" id="KW-0689">Ribosomal protein</keyword>
<dbReference type="InterPro" id="IPR022973">
    <property type="entry name" value="Ribosomal_uL10_bac"/>
</dbReference>
<dbReference type="AlphaFoldDB" id="A0A0G0C1W0"/>
<dbReference type="Gene3D" id="3.30.70.1730">
    <property type="match status" value="1"/>
</dbReference>
<sequence length="157" mass="17788">MIKDKLKRNKTAVFTSFTGLNVKQQEELRNNLRKVKAEYSVVKKTLLKLALKDKNIDVAENVFPGQVSMIFDYATETEGAKIVKDFSKKNKTLQILGGLFNNEFISKDKVIELASLPSLDQLRARLVQIMNSPITEFARVLSGAQIKFLNVLNQINK</sequence>
<dbReference type="Gene3D" id="6.10.250.290">
    <property type="match status" value="1"/>
</dbReference>
<comment type="caution">
    <text evidence="6">The sequence shown here is derived from an EMBL/GenBank/DDBJ whole genome shotgun (WGS) entry which is preliminary data.</text>
</comment>
<evidence type="ECO:0000256" key="4">
    <source>
        <dbReference type="ARBA" id="ARBA00035202"/>
    </source>
</evidence>
<dbReference type="CDD" id="cd05797">
    <property type="entry name" value="Ribosomal_L10"/>
    <property type="match status" value="1"/>
</dbReference>
<dbReference type="SUPFAM" id="SSF160369">
    <property type="entry name" value="Ribosomal protein L10-like"/>
    <property type="match status" value="1"/>
</dbReference>
<dbReference type="NCBIfam" id="NF000955">
    <property type="entry name" value="PRK00099.1-1"/>
    <property type="match status" value="1"/>
</dbReference>
<dbReference type="GO" id="GO:0005840">
    <property type="term" value="C:ribosome"/>
    <property type="evidence" value="ECO:0007669"/>
    <property type="project" value="UniProtKB-KW"/>
</dbReference>
<keyword evidence="3 5" id="KW-0687">Ribonucleoprotein</keyword>
<evidence type="ECO:0000313" key="6">
    <source>
        <dbReference type="EMBL" id="KKP37237.1"/>
    </source>
</evidence>